<accession>A0A0F9LF88</accession>
<sequence length="117" mass="12986">MTTDHYETTPEYLHRMADDGMGGLDTVENIDSRVASSFEDMGTVYTDEGSIPSTASIRLAGTFSSADNARSWLEFGGLVVTEDAGATVVPIGFVYFLREFDDVTQEYLYRVYIDKES</sequence>
<dbReference type="EMBL" id="LAZR01006429">
    <property type="protein sequence ID" value="KKM92183.1"/>
    <property type="molecule type" value="Genomic_DNA"/>
</dbReference>
<protein>
    <submittedName>
        <fullName evidence="1">Uncharacterized protein</fullName>
    </submittedName>
</protein>
<comment type="caution">
    <text evidence="1">The sequence shown here is derived from an EMBL/GenBank/DDBJ whole genome shotgun (WGS) entry which is preliminary data.</text>
</comment>
<name>A0A0F9LF88_9ZZZZ</name>
<evidence type="ECO:0000313" key="1">
    <source>
        <dbReference type="EMBL" id="KKM92183.1"/>
    </source>
</evidence>
<reference evidence="1" key="1">
    <citation type="journal article" date="2015" name="Nature">
        <title>Complex archaea that bridge the gap between prokaryotes and eukaryotes.</title>
        <authorList>
            <person name="Spang A."/>
            <person name="Saw J.H."/>
            <person name="Jorgensen S.L."/>
            <person name="Zaremba-Niedzwiedzka K."/>
            <person name="Martijn J."/>
            <person name="Lind A.E."/>
            <person name="van Eijk R."/>
            <person name="Schleper C."/>
            <person name="Guy L."/>
            <person name="Ettema T.J."/>
        </authorList>
    </citation>
    <scope>NUCLEOTIDE SEQUENCE</scope>
</reference>
<dbReference type="AlphaFoldDB" id="A0A0F9LF88"/>
<organism evidence="1">
    <name type="scientific">marine sediment metagenome</name>
    <dbReference type="NCBI Taxonomy" id="412755"/>
    <lineage>
        <taxon>unclassified sequences</taxon>
        <taxon>metagenomes</taxon>
        <taxon>ecological metagenomes</taxon>
    </lineage>
</organism>
<proteinExistence type="predicted"/>
<gene>
    <name evidence="1" type="ORF">LCGC14_1221020</name>
</gene>